<evidence type="ECO:0000313" key="1">
    <source>
        <dbReference type="EMBL" id="TRL37333.1"/>
    </source>
</evidence>
<evidence type="ECO:0000313" key="2">
    <source>
        <dbReference type="Proteomes" id="UP000316781"/>
    </source>
</evidence>
<accession>A0A549T629</accession>
<dbReference type="RefSeq" id="WP_142861753.1">
    <property type="nucleotide sequence ID" value="NZ_VJMF01000013.1"/>
</dbReference>
<protein>
    <submittedName>
        <fullName evidence="1">SDR family NAD(P)-dependent oxidoreductase</fullName>
    </submittedName>
</protein>
<dbReference type="EMBL" id="VJMF01000013">
    <property type="protein sequence ID" value="TRL37333.1"/>
    <property type="molecule type" value="Genomic_DNA"/>
</dbReference>
<sequence length="38" mass="3729">MSLAKRNAVVTGSTSGIGLAVVRALAKEGANVVLNGFG</sequence>
<dbReference type="AlphaFoldDB" id="A0A549T629"/>
<reference evidence="1 2" key="1">
    <citation type="submission" date="2019-07" db="EMBL/GenBank/DDBJ databases">
        <title>Ln-dependent methylotrophs.</title>
        <authorList>
            <person name="Tani A."/>
        </authorList>
    </citation>
    <scope>NUCLEOTIDE SEQUENCE [LARGE SCALE GENOMIC DNA]</scope>
    <source>
        <strain evidence="1 2">SM89A</strain>
    </source>
</reference>
<organism evidence="1 2">
    <name type="scientific">Methylosinus sporium</name>
    <dbReference type="NCBI Taxonomy" id="428"/>
    <lineage>
        <taxon>Bacteria</taxon>
        <taxon>Pseudomonadati</taxon>
        <taxon>Pseudomonadota</taxon>
        <taxon>Alphaproteobacteria</taxon>
        <taxon>Hyphomicrobiales</taxon>
        <taxon>Methylocystaceae</taxon>
        <taxon>Methylosinus</taxon>
    </lineage>
</organism>
<feature type="non-terminal residue" evidence="1">
    <location>
        <position position="38"/>
    </location>
</feature>
<gene>
    <name evidence="1" type="ORF">FM996_02875</name>
</gene>
<dbReference type="InterPro" id="IPR036291">
    <property type="entry name" value="NAD(P)-bd_dom_sf"/>
</dbReference>
<proteinExistence type="predicted"/>
<name>A0A549T629_METSR</name>
<dbReference type="Pfam" id="PF00106">
    <property type="entry name" value="adh_short"/>
    <property type="match status" value="1"/>
</dbReference>
<comment type="caution">
    <text evidence="1">The sequence shown here is derived from an EMBL/GenBank/DDBJ whole genome shotgun (WGS) entry which is preliminary data.</text>
</comment>
<dbReference type="SUPFAM" id="SSF51735">
    <property type="entry name" value="NAD(P)-binding Rossmann-fold domains"/>
    <property type="match status" value="1"/>
</dbReference>
<dbReference type="InterPro" id="IPR002347">
    <property type="entry name" value="SDR_fam"/>
</dbReference>
<dbReference type="Gene3D" id="3.40.50.720">
    <property type="entry name" value="NAD(P)-binding Rossmann-like Domain"/>
    <property type="match status" value="1"/>
</dbReference>
<dbReference type="Proteomes" id="UP000316781">
    <property type="component" value="Unassembled WGS sequence"/>
</dbReference>